<organism evidence="2 3">
    <name type="scientific">Bacteroides graminisolvens DSM 19988 = JCM 15093</name>
    <dbReference type="NCBI Taxonomy" id="1121097"/>
    <lineage>
        <taxon>Bacteria</taxon>
        <taxon>Pseudomonadati</taxon>
        <taxon>Bacteroidota</taxon>
        <taxon>Bacteroidia</taxon>
        <taxon>Bacteroidales</taxon>
        <taxon>Bacteroidaceae</taxon>
        <taxon>Bacteroides</taxon>
    </lineage>
</organism>
<dbReference type="Gene3D" id="1.25.40.10">
    <property type="entry name" value="Tetratricopeptide repeat domain"/>
    <property type="match status" value="1"/>
</dbReference>
<evidence type="ECO:0000313" key="2">
    <source>
        <dbReference type="EMBL" id="GAK37258.1"/>
    </source>
</evidence>
<keyword evidence="1" id="KW-0732">Signal</keyword>
<reference evidence="2 3" key="1">
    <citation type="journal article" date="2015" name="Microbes Environ.">
        <title>Distribution and evolution of nitrogen fixation genes in the phylum bacteroidetes.</title>
        <authorList>
            <person name="Inoue J."/>
            <person name="Oshima K."/>
            <person name="Suda W."/>
            <person name="Sakamoto M."/>
            <person name="Iino T."/>
            <person name="Noda S."/>
            <person name="Hongoh Y."/>
            <person name="Hattori M."/>
            <person name="Ohkuma M."/>
        </authorList>
    </citation>
    <scope>NUCLEOTIDE SEQUENCE [LARGE SCALE GENOMIC DNA]</scope>
    <source>
        <strain evidence="2 3">JCM 15093</strain>
    </source>
</reference>
<dbReference type="GO" id="GO:0031145">
    <property type="term" value="P:anaphase-promoting complex-dependent catabolic process"/>
    <property type="evidence" value="ECO:0007669"/>
    <property type="project" value="TreeGrafter"/>
</dbReference>
<sequence length="244" mass="26793">MRNFLVLLSFCFVVTNLFAQTPDPAKLKSEGDNALKAKNYAVAFTKYNQYLKQTNYQDSITAFNCGVCADRTKKYADAAKLFDVAIQKNYNVASAYIGKASALRNLNKDSEYLATLQEAMQAAPANATIEKLYAIYYLKEGQAFQKAGNLAKAEESYKHATEVTSKKWKTDALYSLGVLFFNNGAVTLKKAAPLANSDAAKYEAEKKSASDDFQKASTYLEEAVALSPERAEVAKVLGQVKAAM</sequence>
<dbReference type="RefSeq" id="WP_024996974.1">
    <property type="nucleotide sequence ID" value="NZ_BAJS01000016.1"/>
</dbReference>
<proteinExistence type="predicted"/>
<dbReference type="GO" id="GO:0016567">
    <property type="term" value="P:protein ubiquitination"/>
    <property type="evidence" value="ECO:0007669"/>
    <property type="project" value="TreeGrafter"/>
</dbReference>
<keyword evidence="3" id="KW-1185">Reference proteome</keyword>
<dbReference type="AlphaFoldDB" id="A0A069D2X0"/>
<dbReference type="SUPFAM" id="SSF48452">
    <property type="entry name" value="TPR-like"/>
    <property type="match status" value="1"/>
</dbReference>
<protein>
    <recommendedName>
        <fullName evidence="4">Tetratricopeptide repeat protein</fullName>
    </recommendedName>
</protein>
<dbReference type="OrthoDB" id="1122835at2"/>
<evidence type="ECO:0000313" key="3">
    <source>
        <dbReference type="Proteomes" id="UP000027601"/>
    </source>
</evidence>
<evidence type="ECO:0008006" key="4">
    <source>
        <dbReference type="Google" id="ProtNLM"/>
    </source>
</evidence>
<dbReference type="InterPro" id="IPR019734">
    <property type="entry name" value="TPR_rpt"/>
</dbReference>
<dbReference type="GO" id="GO:0051301">
    <property type="term" value="P:cell division"/>
    <property type="evidence" value="ECO:0007669"/>
    <property type="project" value="TreeGrafter"/>
</dbReference>
<feature type="chain" id="PRO_5001662761" description="Tetratricopeptide repeat protein" evidence="1">
    <location>
        <begin position="20"/>
        <end position="244"/>
    </location>
</feature>
<dbReference type="GO" id="GO:0005737">
    <property type="term" value="C:cytoplasm"/>
    <property type="evidence" value="ECO:0007669"/>
    <property type="project" value="TreeGrafter"/>
</dbReference>
<dbReference type="Pfam" id="PF13432">
    <property type="entry name" value="TPR_16"/>
    <property type="match status" value="2"/>
</dbReference>
<evidence type="ECO:0000256" key="1">
    <source>
        <dbReference type="SAM" id="SignalP"/>
    </source>
</evidence>
<dbReference type="eggNOG" id="COG0457">
    <property type="taxonomic scope" value="Bacteria"/>
</dbReference>
<dbReference type="EMBL" id="BAJS01000016">
    <property type="protein sequence ID" value="GAK37258.1"/>
    <property type="molecule type" value="Genomic_DNA"/>
</dbReference>
<name>A0A069D2X0_9BACE</name>
<dbReference type="SMART" id="SM00028">
    <property type="entry name" value="TPR"/>
    <property type="match status" value="4"/>
</dbReference>
<dbReference type="PANTHER" id="PTHR12558:SF13">
    <property type="entry name" value="CELL DIVISION CYCLE PROTEIN 27 HOMOLOG"/>
    <property type="match status" value="1"/>
</dbReference>
<gene>
    <name evidence="2" type="ORF">JCM15093_2495</name>
</gene>
<dbReference type="STRING" id="1121097.GCA_000428125_01012"/>
<dbReference type="Proteomes" id="UP000027601">
    <property type="component" value="Unassembled WGS sequence"/>
</dbReference>
<comment type="caution">
    <text evidence="2">The sequence shown here is derived from an EMBL/GenBank/DDBJ whole genome shotgun (WGS) entry which is preliminary data.</text>
</comment>
<accession>A0A069D2X0</accession>
<dbReference type="PANTHER" id="PTHR12558">
    <property type="entry name" value="CELL DIVISION CYCLE 16,23,27"/>
    <property type="match status" value="1"/>
</dbReference>
<dbReference type="InterPro" id="IPR011990">
    <property type="entry name" value="TPR-like_helical_dom_sf"/>
</dbReference>
<feature type="signal peptide" evidence="1">
    <location>
        <begin position="1"/>
        <end position="19"/>
    </location>
</feature>